<protein>
    <submittedName>
        <fullName evidence="3">Dehydrogenase/reductase SDR family member 4-like protein</fullName>
    </submittedName>
</protein>
<evidence type="ECO:0000313" key="4">
    <source>
        <dbReference type="Proteomes" id="UP000616769"/>
    </source>
</evidence>
<dbReference type="PRINTS" id="PR00081">
    <property type="entry name" value="GDHRDH"/>
</dbReference>
<dbReference type="InterPro" id="IPR002347">
    <property type="entry name" value="SDR_fam"/>
</dbReference>
<evidence type="ECO:0000256" key="1">
    <source>
        <dbReference type="ARBA" id="ARBA00006484"/>
    </source>
</evidence>
<evidence type="ECO:0000313" key="3">
    <source>
        <dbReference type="EMBL" id="KPM05697.1"/>
    </source>
</evidence>
<proteinExistence type="inferred from homology"/>
<dbReference type="PANTHER" id="PTHR43943:SF2">
    <property type="entry name" value="DEHYDROGENASE_REDUCTASE 4"/>
    <property type="match status" value="1"/>
</dbReference>
<dbReference type="Gene3D" id="3.40.50.720">
    <property type="entry name" value="NAD(P)-binding Rossmann-like Domain"/>
    <property type="match status" value="1"/>
</dbReference>
<gene>
    <name evidence="3" type="ORF">QR98_0041660</name>
</gene>
<keyword evidence="2" id="KW-0560">Oxidoreductase</keyword>
<dbReference type="EMBL" id="JXLN01010423">
    <property type="protein sequence ID" value="KPM05697.1"/>
    <property type="molecule type" value="Genomic_DNA"/>
</dbReference>
<dbReference type="OrthoDB" id="1669814at2759"/>
<dbReference type="SUPFAM" id="SSF51735">
    <property type="entry name" value="NAD(P)-binding Rossmann-fold domains"/>
    <property type="match status" value="1"/>
</dbReference>
<name>A0A132A3Y2_SARSC</name>
<sequence>MDPLTKTEESVFDKIFEINVKSAFLMTKLLVPLMERRKGDKSIVYISSIAGYQIMPAIATYSVSKTALLGLTKAVALNCMIRVNCVCPGIIKTKFSQVLWQNDSFQDGFGSMALIDRVGESNEISSLVTFLVSEEASYITGESFVAAGGIYSRL</sequence>
<comment type="caution">
    <text evidence="3">The sequence shown here is derived from an EMBL/GenBank/DDBJ whole genome shotgun (WGS) entry which is preliminary data.</text>
</comment>
<dbReference type="Pfam" id="PF13561">
    <property type="entry name" value="adh_short_C2"/>
    <property type="match status" value="1"/>
</dbReference>
<dbReference type="InterPro" id="IPR036291">
    <property type="entry name" value="NAD(P)-bd_dom_sf"/>
</dbReference>
<reference evidence="3 4" key="1">
    <citation type="journal article" date="2015" name="Parasit. Vectors">
        <title>Draft genome of the scabies mite.</title>
        <authorList>
            <person name="Rider S.D.Jr."/>
            <person name="Morgan M.S."/>
            <person name="Arlian L.G."/>
        </authorList>
    </citation>
    <scope>NUCLEOTIDE SEQUENCE [LARGE SCALE GENOMIC DNA]</scope>
    <source>
        <strain evidence="3">Arlian Lab</strain>
    </source>
</reference>
<dbReference type="Proteomes" id="UP000616769">
    <property type="component" value="Unassembled WGS sequence"/>
</dbReference>
<dbReference type="AlphaFoldDB" id="A0A132A3Y2"/>
<dbReference type="InterPro" id="IPR020904">
    <property type="entry name" value="Sc_DH/Rdtase_CS"/>
</dbReference>
<organism evidence="3 4">
    <name type="scientific">Sarcoptes scabiei</name>
    <name type="common">Itch mite</name>
    <name type="synonym">Acarus scabiei</name>
    <dbReference type="NCBI Taxonomy" id="52283"/>
    <lineage>
        <taxon>Eukaryota</taxon>
        <taxon>Metazoa</taxon>
        <taxon>Ecdysozoa</taxon>
        <taxon>Arthropoda</taxon>
        <taxon>Chelicerata</taxon>
        <taxon>Arachnida</taxon>
        <taxon>Acari</taxon>
        <taxon>Acariformes</taxon>
        <taxon>Sarcoptiformes</taxon>
        <taxon>Astigmata</taxon>
        <taxon>Psoroptidia</taxon>
        <taxon>Sarcoptoidea</taxon>
        <taxon>Sarcoptidae</taxon>
        <taxon>Sarcoptinae</taxon>
        <taxon>Sarcoptes</taxon>
    </lineage>
</organism>
<dbReference type="PROSITE" id="PS00061">
    <property type="entry name" value="ADH_SHORT"/>
    <property type="match status" value="1"/>
</dbReference>
<accession>A0A132A3Y2</accession>
<dbReference type="GO" id="GO:0016491">
    <property type="term" value="F:oxidoreductase activity"/>
    <property type="evidence" value="ECO:0007669"/>
    <property type="project" value="UniProtKB-KW"/>
</dbReference>
<comment type="similarity">
    <text evidence="1">Belongs to the short-chain dehydrogenases/reductases (SDR) family.</text>
</comment>
<dbReference type="VEuPathDB" id="VectorBase:SSCA010081"/>
<evidence type="ECO:0000256" key="2">
    <source>
        <dbReference type="ARBA" id="ARBA00023002"/>
    </source>
</evidence>
<dbReference type="PANTHER" id="PTHR43943">
    <property type="entry name" value="DEHYDROGENASE/REDUCTASE (SDR FAMILY) MEMBER 4"/>
    <property type="match status" value="1"/>
</dbReference>